<dbReference type="Gramene" id="AET5Gv21243100.9">
    <property type="protein sequence ID" value="AET5Gv21243100.9"/>
    <property type="gene ID" value="AET5Gv21243100"/>
</dbReference>
<dbReference type="Proteomes" id="UP000015105">
    <property type="component" value="Chromosome 5D"/>
</dbReference>
<reference evidence="2" key="2">
    <citation type="journal article" date="2017" name="Nat. Plants">
        <title>The Aegilops tauschii genome reveals multiple impacts of transposons.</title>
        <authorList>
            <person name="Zhao G."/>
            <person name="Zou C."/>
            <person name="Li K."/>
            <person name="Wang K."/>
            <person name="Li T."/>
            <person name="Gao L."/>
            <person name="Zhang X."/>
            <person name="Wang H."/>
            <person name="Yang Z."/>
            <person name="Liu X."/>
            <person name="Jiang W."/>
            <person name="Mao L."/>
            <person name="Kong X."/>
            <person name="Jiao Y."/>
            <person name="Jia J."/>
        </authorList>
    </citation>
    <scope>NUCLEOTIDE SEQUENCE [LARGE SCALE GENOMIC DNA]</scope>
    <source>
        <strain evidence="2">cv. AL8/78</strain>
    </source>
</reference>
<reference evidence="1" key="4">
    <citation type="submission" date="2019-03" db="UniProtKB">
        <authorList>
            <consortium name="EnsemblPlants"/>
        </authorList>
    </citation>
    <scope>IDENTIFICATION</scope>
</reference>
<dbReference type="Gramene" id="AET5Gv21243100.10">
    <property type="protein sequence ID" value="AET5Gv21243100.10"/>
    <property type="gene ID" value="AET5Gv21243100"/>
</dbReference>
<dbReference type="AlphaFoldDB" id="A0A453MMY0"/>
<reference evidence="1" key="3">
    <citation type="journal article" date="2017" name="Nature">
        <title>Genome sequence of the progenitor of the wheat D genome Aegilops tauschii.</title>
        <authorList>
            <person name="Luo M.C."/>
            <person name="Gu Y.Q."/>
            <person name="Puiu D."/>
            <person name="Wang H."/>
            <person name="Twardziok S.O."/>
            <person name="Deal K.R."/>
            <person name="Huo N."/>
            <person name="Zhu T."/>
            <person name="Wang L."/>
            <person name="Wang Y."/>
            <person name="McGuire P.E."/>
            <person name="Liu S."/>
            <person name="Long H."/>
            <person name="Ramasamy R.K."/>
            <person name="Rodriguez J.C."/>
            <person name="Van S.L."/>
            <person name="Yuan L."/>
            <person name="Wang Z."/>
            <person name="Xia Z."/>
            <person name="Xiao L."/>
            <person name="Anderson O.D."/>
            <person name="Ouyang S."/>
            <person name="Liang Y."/>
            <person name="Zimin A.V."/>
            <person name="Pertea G."/>
            <person name="Qi P."/>
            <person name="Bennetzen J.L."/>
            <person name="Dai X."/>
            <person name="Dawson M.W."/>
            <person name="Muller H.G."/>
            <person name="Kugler K."/>
            <person name="Rivarola-Duarte L."/>
            <person name="Spannagl M."/>
            <person name="Mayer K.F.X."/>
            <person name="Lu F.H."/>
            <person name="Bevan M.W."/>
            <person name="Leroy P."/>
            <person name="Li P."/>
            <person name="You F.M."/>
            <person name="Sun Q."/>
            <person name="Liu Z."/>
            <person name="Lyons E."/>
            <person name="Wicker T."/>
            <person name="Salzberg S.L."/>
            <person name="Devos K.M."/>
            <person name="Dvorak J."/>
        </authorList>
    </citation>
    <scope>NUCLEOTIDE SEQUENCE [LARGE SCALE GENOMIC DNA]</scope>
    <source>
        <strain evidence="1">cv. AL8/78</strain>
    </source>
</reference>
<sequence>MLAVIDCNHMVTILLNVEFSVILVPYMNCLNMLYKTSSTVSNLRATNDQKRKLYARRCTIIGSTYNL</sequence>
<proteinExistence type="predicted"/>
<protein>
    <submittedName>
        <fullName evidence="1">Uncharacterized protein</fullName>
    </submittedName>
</protein>
<evidence type="ECO:0000313" key="2">
    <source>
        <dbReference type="Proteomes" id="UP000015105"/>
    </source>
</evidence>
<keyword evidence="2" id="KW-1185">Reference proteome</keyword>
<organism evidence="1 2">
    <name type="scientific">Aegilops tauschii subsp. strangulata</name>
    <name type="common">Goatgrass</name>
    <dbReference type="NCBI Taxonomy" id="200361"/>
    <lineage>
        <taxon>Eukaryota</taxon>
        <taxon>Viridiplantae</taxon>
        <taxon>Streptophyta</taxon>
        <taxon>Embryophyta</taxon>
        <taxon>Tracheophyta</taxon>
        <taxon>Spermatophyta</taxon>
        <taxon>Magnoliopsida</taxon>
        <taxon>Liliopsida</taxon>
        <taxon>Poales</taxon>
        <taxon>Poaceae</taxon>
        <taxon>BOP clade</taxon>
        <taxon>Pooideae</taxon>
        <taxon>Triticodae</taxon>
        <taxon>Triticeae</taxon>
        <taxon>Triticinae</taxon>
        <taxon>Aegilops</taxon>
    </lineage>
</organism>
<dbReference type="EnsemblPlants" id="AET5Gv21243100.9">
    <property type="protein sequence ID" value="AET5Gv21243100.9"/>
    <property type="gene ID" value="AET5Gv21243100"/>
</dbReference>
<evidence type="ECO:0000313" key="1">
    <source>
        <dbReference type="EnsemblPlants" id="AET5Gv21243100.9"/>
    </source>
</evidence>
<reference evidence="1" key="5">
    <citation type="journal article" date="2021" name="G3 (Bethesda)">
        <title>Aegilops tauschii genome assembly Aet v5.0 features greater sequence contiguity and improved annotation.</title>
        <authorList>
            <person name="Wang L."/>
            <person name="Zhu T."/>
            <person name="Rodriguez J.C."/>
            <person name="Deal K.R."/>
            <person name="Dubcovsky J."/>
            <person name="McGuire P.E."/>
            <person name="Lux T."/>
            <person name="Spannagl M."/>
            <person name="Mayer K.F.X."/>
            <person name="Baldrich P."/>
            <person name="Meyers B.C."/>
            <person name="Huo N."/>
            <person name="Gu Y.Q."/>
            <person name="Zhou H."/>
            <person name="Devos K.M."/>
            <person name="Bennetzen J.L."/>
            <person name="Unver T."/>
            <person name="Budak H."/>
            <person name="Gulick P.J."/>
            <person name="Galiba G."/>
            <person name="Kalapos B."/>
            <person name="Nelson D.R."/>
            <person name="Li P."/>
            <person name="You F.M."/>
            <person name="Luo M.C."/>
            <person name="Dvorak J."/>
        </authorList>
    </citation>
    <scope>NUCLEOTIDE SEQUENCE [LARGE SCALE GENOMIC DNA]</scope>
    <source>
        <strain evidence="1">cv. AL8/78</strain>
    </source>
</reference>
<name>A0A453MMY0_AEGTS</name>
<accession>A0A453MMY0</accession>
<reference evidence="2" key="1">
    <citation type="journal article" date="2014" name="Science">
        <title>Ancient hybridizations among the ancestral genomes of bread wheat.</title>
        <authorList>
            <consortium name="International Wheat Genome Sequencing Consortium,"/>
            <person name="Marcussen T."/>
            <person name="Sandve S.R."/>
            <person name="Heier L."/>
            <person name="Spannagl M."/>
            <person name="Pfeifer M."/>
            <person name="Jakobsen K.S."/>
            <person name="Wulff B.B."/>
            <person name="Steuernagel B."/>
            <person name="Mayer K.F."/>
            <person name="Olsen O.A."/>
        </authorList>
    </citation>
    <scope>NUCLEOTIDE SEQUENCE [LARGE SCALE GENOMIC DNA]</scope>
    <source>
        <strain evidence="2">cv. AL8/78</strain>
    </source>
</reference>
<dbReference type="EnsemblPlants" id="AET5Gv21243100.10">
    <property type="protein sequence ID" value="AET5Gv21243100.10"/>
    <property type="gene ID" value="AET5Gv21243100"/>
</dbReference>